<sequence length="331" mass="36751">MRIFLWLIITKYNGREFMALTQGLRALFGLALAGFTLSASAVMTPQDERDASALIARWNDFKNHPTAQAGASLYGEQVSWYGKALAPAAVIAENTAFLQKHPHYTQRIVSNITLTEQDGQPLAVQATFVKQAGLEAQTPRNYPAQLTLTKQAAGWRISEETDWITEANRQKTRDYRLAGGRFNGTAKSYAWLTAHDPKTNGVCDESGDCECQLWNSDPTVKPASIASCIGGGVEALSTLDDSGRDRVLIYPEWWSSAWRATYLYDVQQQQWVEAIPSFSMNLNVQEDVEGKTLVARDPQHPGQVIVAEAKWDEKTEDIVISKSAQPLKVLK</sequence>
<gene>
    <name evidence="1" type="ORF">BN134_1391</name>
</gene>
<evidence type="ECO:0000313" key="1">
    <source>
        <dbReference type="EMBL" id="CCJ80667.1"/>
    </source>
</evidence>
<keyword evidence="2" id="KW-1185">Reference proteome</keyword>
<organism evidence="1 2">
    <name type="scientific">Cronobacter dublinensis 1210</name>
    <dbReference type="NCBI Taxonomy" id="1208656"/>
    <lineage>
        <taxon>Bacteria</taxon>
        <taxon>Pseudomonadati</taxon>
        <taxon>Pseudomonadota</taxon>
        <taxon>Gammaproteobacteria</taxon>
        <taxon>Enterobacterales</taxon>
        <taxon>Enterobacteriaceae</taxon>
        <taxon>Cronobacter</taxon>
    </lineage>
</organism>
<proteinExistence type="predicted"/>
<evidence type="ECO:0008006" key="3">
    <source>
        <dbReference type="Google" id="ProtNLM"/>
    </source>
</evidence>
<accession>A0ABP1W5V9</accession>
<dbReference type="Proteomes" id="UP000009342">
    <property type="component" value="Unassembled WGS sequence"/>
</dbReference>
<comment type="caution">
    <text evidence="1">The sequence shown here is derived from an EMBL/GenBank/DDBJ whole genome shotgun (WGS) entry which is preliminary data.</text>
</comment>
<dbReference type="InterPro" id="IPR032710">
    <property type="entry name" value="NTF2-like_dom_sf"/>
</dbReference>
<dbReference type="SUPFAM" id="SSF54427">
    <property type="entry name" value="NTF2-like"/>
    <property type="match status" value="1"/>
</dbReference>
<protein>
    <recommendedName>
        <fullName evidence="3">Secreted protein</fullName>
    </recommendedName>
</protein>
<name>A0ABP1W5V9_9ENTR</name>
<reference evidence="2" key="1">
    <citation type="journal article" date="2012" name="PLoS ONE">
        <title>Comparative analysis of genome sequences covering the seven cronobacter species.</title>
        <authorList>
            <person name="Joseph S."/>
            <person name="Desai P."/>
            <person name="Ji Y."/>
            <person name="Cummings C.A."/>
            <person name="Shih R."/>
            <person name="Degoricija L."/>
            <person name="Rico A."/>
            <person name="Brzoska P."/>
            <person name="Hamby S.E."/>
            <person name="Masood N."/>
            <person name="Hariri S."/>
            <person name="Sonbol H."/>
            <person name="Chuzhanova N."/>
            <person name="McClelland M."/>
            <person name="Furtado M.R."/>
            <person name="Forsythe S.J."/>
        </authorList>
    </citation>
    <scope>NUCLEOTIDE SEQUENCE [LARGE SCALE GENOMIC DNA]</scope>
    <source>
        <strain evidence="2">1210</strain>
    </source>
</reference>
<dbReference type="EMBL" id="CAKZ01000070">
    <property type="protein sequence ID" value="CCJ80667.1"/>
    <property type="molecule type" value="Genomic_DNA"/>
</dbReference>
<evidence type="ECO:0000313" key="2">
    <source>
        <dbReference type="Proteomes" id="UP000009342"/>
    </source>
</evidence>